<sequence>MAIKPEFLDKPVFLAASPRGLKVTEEPMRATALTQYVSLRGQKIATDLTRKIGGDAARSLMNHDPDFRTLEKYYLSLEDTLDVSGLALDEVDSDTGGHTEEMLKSGHDLAIHVLTDERARKIHGPALNALMSQMMLGDENYPALASAKEL</sequence>
<gene>
    <name evidence="1" type="ORF">FOYG_07810</name>
</gene>
<protein>
    <submittedName>
        <fullName evidence="1">Uncharacterized protein</fullName>
    </submittedName>
</protein>
<dbReference type="OrthoDB" id="4809756at2759"/>
<proteinExistence type="predicted"/>
<evidence type="ECO:0000313" key="1">
    <source>
        <dbReference type="EMBL" id="EWY90219.1"/>
    </source>
</evidence>
<name>W9IBF1_FUSOX</name>
<dbReference type="AlphaFoldDB" id="W9IBF1"/>
<reference evidence="1 2" key="1">
    <citation type="submission" date="2011-06" db="EMBL/GenBank/DDBJ databases">
        <title>The Genome Sequence of Fusarium oxysporum FOSC 3-a.</title>
        <authorList>
            <consortium name="The Broad Institute Genome Sequencing Platform"/>
            <person name="Ma L.-J."/>
            <person name="Gale L.R."/>
            <person name="Schwartz D.C."/>
            <person name="Zhou S."/>
            <person name="Corby-Kistler H."/>
            <person name="Young S.K."/>
            <person name="Zeng Q."/>
            <person name="Gargeya S."/>
            <person name="Fitzgerald M."/>
            <person name="Haas B."/>
            <person name="Abouelleil A."/>
            <person name="Alvarado L."/>
            <person name="Arachchi H.M."/>
            <person name="Berlin A."/>
            <person name="Brown A."/>
            <person name="Chapman S.B."/>
            <person name="Chen Z."/>
            <person name="Dunbar C."/>
            <person name="Freedman E."/>
            <person name="Gearin G."/>
            <person name="Gellesch M."/>
            <person name="Goldberg J."/>
            <person name="Griggs A."/>
            <person name="Gujja S."/>
            <person name="Heiman D."/>
            <person name="Howarth C."/>
            <person name="Larson L."/>
            <person name="Lui A."/>
            <person name="MacDonald P.J.P."/>
            <person name="Mehta T."/>
            <person name="Montmayeur A."/>
            <person name="Murphy C."/>
            <person name="Neiman D."/>
            <person name="Pearson M."/>
            <person name="Priest M."/>
            <person name="Roberts A."/>
            <person name="Saif S."/>
            <person name="Shea T."/>
            <person name="Shenoy N."/>
            <person name="Sisk P."/>
            <person name="Stolte C."/>
            <person name="Sykes S."/>
            <person name="Wortman J."/>
            <person name="Nusbaum C."/>
            <person name="Birren B."/>
        </authorList>
    </citation>
    <scope>NUCLEOTIDE SEQUENCE [LARGE SCALE GENOMIC DNA]</scope>
    <source>
        <strain evidence="2">FOSC 3-a</strain>
    </source>
</reference>
<accession>W9IBF1</accession>
<evidence type="ECO:0000313" key="2">
    <source>
        <dbReference type="Proteomes" id="UP000030753"/>
    </source>
</evidence>
<dbReference type="Proteomes" id="UP000030753">
    <property type="component" value="Unassembled WGS sequence"/>
</dbReference>
<organism evidence="1 2">
    <name type="scientific">Fusarium oxysporum NRRL 32931</name>
    <dbReference type="NCBI Taxonomy" id="660029"/>
    <lineage>
        <taxon>Eukaryota</taxon>
        <taxon>Fungi</taxon>
        <taxon>Dikarya</taxon>
        <taxon>Ascomycota</taxon>
        <taxon>Pezizomycotina</taxon>
        <taxon>Sordariomycetes</taxon>
        <taxon>Hypocreomycetidae</taxon>
        <taxon>Hypocreales</taxon>
        <taxon>Nectriaceae</taxon>
        <taxon>Fusarium</taxon>
        <taxon>Fusarium oxysporum species complex</taxon>
    </lineage>
</organism>
<dbReference type="EMBL" id="JH717843">
    <property type="protein sequence ID" value="EWY90219.1"/>
    <property type="molecule type" value="Genomic_DNA"/>
</dbReference>
<dbReference type="HOGENOM" id="CLU_1740576_0_0_1"/>